<keyword evidence="3" id="KW-1185">Reference proteome</keyword>
<dbReference type="AlphaFoldDB" id="A0ABD3P256"/>
<accession>A0ABD3P256</accession>
<feature type="compositionally biased region" description="Basic and acidic residues" evidence="1">
    <location>
        <begin position="352"/>
        <end position="370"/>
    </location>
</feature>
<feature type="region of interest" description="Disordered" evidence="1">
    <location>
        <begin position="331"/>
        <end position="398"/>
    </location>
</feature>
<dbReference type="Proteomes" id="UP001530400">
    <property type="component" value="Unassembled WGS sequence"/>
</dbReference>
<feature type="region of interest" description="Disordered" evidence="1">
    <location>
        <begin position="587"/>
        <end position="609"/>
    </location>
</feature>
<feature type="compositionally biased region" description="Basic and acidic residues" evidence="1">
    <location>
        <begin position="379"/>
        <end position="398"/>
    </location>
</feature>
<feature type="region of interest" description="Disordered" evidence="1">
    <location>
        <begin position="1"/>
        <end position="54"/>
    </location>
</feature>
<dbReference type="PANTHER" id="PTHR13384">
    <property type="entry name" value="G PATCH DOMAIN-CONTAINING PROTEIN 1"/>
    <property type="match status" value="1"/>
</dbReference>
<feature type="compositionally biased region" description="Basic and acidic residues" evidence="1">
    <location>
        <begin position="875"/>
        <end position="884"/>
    </location>
</feature>
<feature type="compositionally biased region" description="Polar residues" evidence="1">
    <location>
        <begin position="459"/>
        <end position="469"/>
    </location>
</feature>
<evidence type="ECO:0000313" key="3">
    <source>
        <dbReference type="Proteomes" id="UP001530400"/>
    </source>
</evidence>
<evidence type="ECO:0000256" key="1">
    <source>
        <dbReference type="SAM" id="MobiDB-lite"/>
    </source>
</evidence>
<evidence type="ECO:0008006" key="4">
    <source>
        <dbReference type="Google" id="ProtNLM"/>
    </source>
</evidence>
<gene>
    <name evidence="2" type="ORF">ACHAWO_009219</name>
</gene>
<feature type="region of interest" description="Disordered" evidence="1">
    <location>
        <begin position="796"/>
        <end position="906"/>
    </location>
</feature>
<comment type="caution">
    <text evidence="2">The sequence shown here is derived from an EMBL/GenBank/DDBJ whole genome shotgun (WGS) entry which is preliminary data.</text>
</comment>
<reference evidence="2 3" key="1">
    <citation type="submission" date="2024-10" db="EMBL/GenBank/DDBJ databases">
        <title>Updated reference genomes for cyclostephanoid diatoms.</title>
        <authorList>
            <person name="Roberts W.R."/>
            <person name="Alverson A.J."/>
        </authorList>
    </citation>
    <scope>NUCLEOTIDE SEQUENCE [LARGE SCALE GENOMIC DNA]</scope>
    <source>
        <strain evidence="2 3">AJA010-31</strain>
    </source>
</reference>
<sequence>MSSPEDADPPAIKFTRKRTTTKTRTAASSARRRNNLPLVHASSGGGDVGGKDSHSWFARKSTMMTDQQIRSHLVSGGAKTNNNSDGVSFIGDMIVGAKGEKKKRKRRVGPRFAWEEEDEDEQEEEAFRQDTHKMIAAPTLDDIMDEEDEVDLMSPLKVNKAFGSTEATKSLPASKKRPRNEALAELAIFSKTGESSAPTDGNASIGWNLLRVLGYRSRLGVALVPLQGFDNSDKCLLDSLDKSSTHEAKWLASKRLRAIHLPSIQNCGTDEDGHENKTKIVDVGVDTTRKTNVLIIPPTKINKHGIGYDPFKNAPEFRAFHEQRKRMALNQGKEYGDGSADRRRQHQYLTDDVSRGARRPWEDAKGTADKDDFDDDSEDNPRRDDKNQTSHYAADRNFEHLIGTKASSGFALEDEDDTNVYDCGDSHSFPQRDKHDSEMSNYALEVQSPAASDEEDNVESSLFGNYSQGKRSKSSTKESAGDGGSSNNIADAWSAWGLGIGESAASKALTQDGKPPLEGFVLGRKKFLDSQSSKQDNSNGADRYEGPKVPAGYVLKRHVFAKEDTTMTGSNDALDINDCGLGLDLQARQSQPEQNKSKVPKVLPESEPPKAATKKLLAKDGTALNFHAVRESMKNRFVSGSTSTTQDGSHEVQVTSSTKANEKDKDEWVDVTISTWMPARLLCKRMGVAVPTNYEGADTNAVVKRSGEEEYFQNTIYDPAVAKRREKGKEKSEVFDVQDDALVESNYKGAVPTRPNESIFQSIFDNESDLDLSDLEIVNADTLQHASEVNDFDVHGRARKKRQQIALEEESSEPKPDGNAAVLPPPEPEIVDVAKSNQLMPQPVKGPSPPRNSDDSSSNSEHKRRNKRKHHKRHYSESDSDDSRRRRKQKHKSRSKEKKRKKEKIR</sequence>
<feature type="compositionally biased region" description="Polar residues" evidence="1">
    <location>
        <begin position="639"/>
        <end position="659"/>
    </location>
</feature>
<feature type="region of interest" description="Disordered" evidence="1">
    <location>
        <begin position="639"/>
        <end position="661"/>
    </location>
</feature>
<proteinExistence type="predicted"/>
<name>A0ABD3P256_9STRA</name>
<feature type="region of interest" description="Disordered" evidence="1">
    <location>
        <begin position="507"/>
        <end position="547"/>
    </location>
</feature>
<organism evidence="2 3">
    <name type="scientific">Cyclotella atomus</name>
    <dbReference type="NCBI Taxonomy" id="382360"/>
    <lineage>
        <taxon>Eukaryota</taxon>
        <taxon>Sar</taxon>
        <taxon>Stramenopiles</taxon>
        <taxon>Ochrophyta</taxon>
        <taxon>Bacillariophyta</taxon>
        <taxon>Coscinodiscophyceae</taxon>
        <taxon>Thalassiosirophycidae</taxon>
        <taxon>Stephanodiscales</taxon>
        <taxon>Stephanodiscaceae</taxon>
        <taxon>Cyclotella</taxon>
    </lineage>
</organism>
<feature type="compositionally biased region" description="Basic residues" evidence="1">
    <location>
        <begin position="862"/>
        <end position="874"/>
    </location>
</feature>
<feature type="compositionally biased region" description="Polar residues" evidence="1">
    <location>
        <begin position="529"/>
        <end position="540"/>
    </location>
</feature>
<protein>
    <recommendedName>
        <fullName evidence="4">G patch domain-containing protein</fullName>
    </recommendedName>
</protein>
<dbReference type="PANTHER" id="PTHR13384:SF19">
    <property type="entry name" value="G PATCH DOMAIN-CONTAINING PROTEIN 1"/>
    <property type="match status" value="1"/>
</dbReference>
<evidence type="ECO:0000313" key="2">
    <source>
        <dbReference type="EMBL" id="KAL3781853.1"/>
    </source>
</evidence>
<feature type="compositionally biased region" description="Basic residues" evidence="1">
    <location>
        <begin position="885"/>
        <end position="906"/>
    </location>
</feature>
<feature type="region of interest" description="Disordered" evidence="1">
    <location>
        <begin position="447"/>
        <end position="488"/>
    </location>
</feature>
<dbReference type="EMBL" id="JALLPJ020000829">
    <property type="protein sequence ID" value="KAL3781853.1"/>
    <property type="molecule type" value="Genomic_DNA"/>
</dbReference>